<name>A0A424Y9J1_9FIRM</name>
<evidence type="ECO:0000313" key="1">
    <source>
        <dbReference type="EMBL" id="RQD73016.1"/>
    </source>
</evidence>
<dbReference type="PIRSF" id="PIRSF010256">
    <property type="entry name" value="CoxE_vWa"/>
    <property type="match status" value="1"/>
</dbReference>
<reference evidence="1 2" key="1">
    <citation type="submission" date="2018-08" db="EMBL/GenBank/DDBJ databases">
        <title>The metabolism and importance of syntrophic acetate oxidation coupled to methane or sulfide production in haloalkaline environments.</title>
        <authorList>
            <person name="Timmers P.H.A."/>
            <person name="Vavourakis C.D."/>
            <person name="Sorokin D.Y."/>
            <person name="Sinninghe Damste J.S."/>
            <person name="Muyzer G."/>
            <person name="Stams A.J.M."/>
            <person name="Plugge C.M."/>
        </authorList>
    </citation>
    <scope>NUCLEOTIDE SEQUENCE [LARGE SCALE GENOMIC DNA]</scope>
    <source>
        <strain evidence="1">MSAO_Bac1</strain>
    </source>
</reference>
<dbReference type="EMBL" id="QZAA01000284">
    <property type="protein sequence ID" value="RQD73016.1"/>
    <property type="molecule type" value="Genomic_DNA"/>
</dbReference>
<dbReference type="Pfam" id="PF05762">
    <property type="entry name" value="VWA_CoxE"/>
    <property type="match status" value="1"/>
</dbReference>
<comment type="caution">
    <text evidence="1">The sequence shown here is derived from an EMBL/GenBank/DDBJ whole genome shotgun (WGS) entry which is preliminary data.</text>
</comment>
<dbReference type="InterPro" id="IPR008912">
    <property type="entry name" value="Uncharacterised_CoxE"/>
</dbReference>
<organism evidence="1 2">
    <name type="scientific">Candidatus Syntrophonatronum acetioxidans</name>
    <dbReference type="NCBI Taxonomy" id="1795816"/>
    <lineage>
        <taxon>Bacteria</taxon>
        <taxon>Bacillati</taxon>
        <taxon>Bacillota</taxon>
        <taxon>Clostridia</taxon>
        <taxon>Eubacteriales</taxon>
        <taxon>Syntrophomonadaceae</taxon>
        <taxon>Candidatus Syntrophonatronum</taxon>
    </lineage>
</organism>
<dbReference type="PANTHER" id="PTHR39338:SF5">
    <property type="entry name" value="BLR6139 PROTEIN"/>
    <property type="match status" value="1"/>
</dbReference>
<dbReference type="Proteomes" id="UP000285138">
    <property type="component" value="Unassembled WGS sequence"/>
</dbReference>
<proteinExistence type="predicted"/>
<dbReference type="InterPro" id="IPR036465">
    <property type="entry name" value="vWFA_dom_sf"/>
</dbReference>
<evidence type="ECO:0000313" key="2">
    <source>
        <dbReference type="Proteomes" id="UP000285138"/>
    </source>
</evidence>
<protein>
    <submittedName>
        <fullName evidence="1">VWA domain-containing protein</fullName>
    </submittedName>
</protein>
<dbReference type="InterPro" id="IPR011195">
    <property type="entry name" value="UCP010256"/>
</dbReference>
<gene>
    <name evidence="1" type="ORF">D5R97_10010</name>
</gene>
<dbReference type="PANTHER" id="PTHR39338">
    <property type="entry name" value="BLL5662 PROTEIN-RELATED"/>
    <property type="match status" value="1"/>
</dbReference>
<accession>A0A424Y9J1</accession>
<dbReference type="AlphaFoldDB" id="A0A424Y9J1"/>
<sequence>MEKTMESNLIRFIHLLRLAGLKIGSGEVIDALNALTTVDIADRHMVKTALRAVLVKRKGEKEVFDRTFDLFFAPMDEKERCQLEHQMREEQRKQQLQQAEEDLTYDQEKLELSEEEKMIYGQMPEEDQRKITDYLDKAEKGKSREWETSSKPLIEVVVKGALRKWLKQHQDEVDIKQRQSTGDEEMDYILEELGQQAPAEEEDILYEDMQNIKEKDIPKANMLIRRLARHLVTRITRRYKRSKKHQMLDLRRTIRENIRYGGTPFRLKYRSKKVQKPKLILVCDVSGSMSRYASFVLQFIYGIHSVLGQIESFIFADNLERITPYFQPGSDFNQLMVDIMNKSKVWGGGTKVYRALEVLQRDYRELFTGDAYMIILSDTKTEALPQALEELLKIKRGVKDILWLNTLPEDEWESSKTTRSFRKHTRMYPCNTLNDLEKLTRSKIFS</sequence>
<dbReference type="SUPFAM" id="SSF53300">
    <property type="entry name" value="vWA-like"/>
    <property type="match status" value="1"/>
</dbReference>